<organism evidence="2 3">
    <name type="scientific">Chitinophaga ginsengisoli</name>
    <dbReference type="NCBI Taxonomy" id="363837"/>
    <lineage>
        <taxon>Bacteria</taxon>
        <taxon>Pseudomonadati</taxon>
        <taxon>Bacteroidota</taxon>
        <taxon>Chitinophagia</taxon>
        <taxon>Chitinophagales</taxon>
        <taxon>Chitinophagaceae</taxon>
        <taxon>Chitinophaga</taxon>
    </lineage>
</organism>
<accession>A0A2P8FTL6</accession>
<keyword evidence="3" id="KW-1185">Reference proteome</keyword>
<sequence>MAKQNSLFPFTRKLGKVIGYERNGKFFLRKMPEFVRQNAATRSAAQRFGIASKKGALIRHTFYTDLDIRCDDGHINRLNKAFIAAGNNNAAITGFRFNQHTGIDRFLSIAPRLFRNETLHIPKQTLAHHKGITALEVKVIAKRIDFLTPQVTGTETVTIAIDPRQPFDGADIPLNVPGEGTLVITMQIRGMHEDRPSCNRQYLAADIVAVAAPQIPDKIPHNKPTYPQPTANRQNLTPAHNYQTLIQRE</sequence>
<dbReference type="EMBL" id="PYGK01000014">
    <property type="protein sequence ID" value="PSL25041.1"/>
    <property type="molecule type" value="Genomic_DNA"/>
</dbReference>
<gene>
    <name evidence="2" type="ORF">CLV42_114190</name>
</gene>
<comment type="caution">
    <text evidence="2">The sequence shown here is derived from an EMBL/GenBank/DDBJ whole genome shotgun (WGS) entry which is preliminary data.</text>
</comment>
<dbReference type="RefSeq" id="WP_106604959.1">
    <property type="nucleotide sequence ID" value="NZ_PYGK01000014.1"/>
</dbReference>
<dbReference type="OrthoDB" id="681012at2"/>
<dbReference type="AlphaFoldDB" id="A0A2P8FTL6"/>
<proteinExistence type="predicted"/>
<evidence type="ECO:0000313" key="3">
    <source>
        <dbReference type="Proteomes" id="UP000240978"/>
    </source>
</evidence>
<feature type="compositionally biased region" description="Polar residues" evidence="1">
    <location>
        <begin position="228"/>
        <end position="249"/>
    </location>
</feature>
<evidence type="ECO:0000313" key="2">
    <source>
        <dbReference type="EMBL" id="PSL25041.1"/>
    </source>
</evidence>
<reference evidence="2 3" key="1">
    <citation type="submission" date="2018-03" db="EMBL/GenBank/DDBJ databases">
        <title>Genomic Encyclopedia of Archaeal and Bacterial Type Strains, Phase II (KMG-II): from individual species to whole genera.</title>
        <authorList>
            <person name="Goeker M."/>
        </authorList>
    </citation>
    <scope>NUCLEOTIDE SEQUENCE [LARGE SCALE GENOMIC DNA]</scope>
    <source>
        <strain evidence="2 3">DSM 18107</strain>
    </source>
</reference>
<name>A0A2P8FTL6_9BACT</name>
<protein>
    <submittedName>
        <fullName evidence="2">Uncharacterized protein</fullName>
    </submittedName>
</protein>
<dbReference type="Proteomes" id="UP000240978">
    <property type="component" value="Unassembled WGS sequence"/>
</dbReference>
<evidence type="ECO:0000256" key="1">
    <source>
        <dbReference type="SAM" id="MobiDB-lite"/>
    </source>
</evidence>
<feature type="region of interest" description="Disordered" evidence="1">
    <location>
        <begin position="216"/>
        <end position="249"/>
    </location>
</feature>